<dbReference type="OrthoDB" id="9795626at2"/>
<organism evidence="1 2">
    <name type="scientific">Idiomarina zobellii</name>
    <dbReference type="NCBI Taxonomy" id="86103"/>
    <lineage>
        <taxon>Bacteria</taxon>
        <taxon>Pseudomonadati</taxon>
        <taxon>Pseudomonadota</taxon>
        <taxon>Gammaproteobacteria</taxon>
        <taxon>Alteromonadales</taxon>
        <taxon>Idiomarinaceae</taxon>
        <taxon>Idiomarina</taxon>
    </lineage>
</organism>
<gene>
    <name evidence="1" type="ORF">AFK76_12545</name>
</gene>
<proteinExistence type="predicted"/>
<reference evidence="1 2" key="1">
    <citation type="submission" date="2015-08" db="EMBL/GenBank/DDBJ databases">
        <title>Genome sequencing and assembly of the deep-sea bacterium Idiomarina zobellii.</title>
        <authorList>
            <person name="Mithoefer S.D."/>
            <person name="Rheaume B.A."/>
            <person name="MacLea K.S."/>
        </authorList>
    </citation>
    <scope>NUCLEOTIDE SEQUENCE [LARGE SCALE GENOMIC DNA]</scope>
    <source>
        <strain evidence="1 2">KMM 231</strain>
    </source>
</reference>
<protein>
    <submittedName>
        <fullName evidence="1">Uncharacterized protein</fullName>
    </submittedName>
</protein>
<dbReference type="Proteomes" id="UP000053030">
    <property type="component" value="Unassembled WGS sequence"/>
</dbReference>
<keyword evidence="2" id="KW-1185">Reference proteome</keyword>
<sequence>MNTLFEHPNKAPLITAYTHILGIPENNLVWTYLNKGTHEEADRDDFDSEQVEKVVQTLEGIDQLDLRPNR</sequence>
<evidence type="ECO:0000313" key="1">
    <source>
        <dbReference type="EMBL" id="KPD20471.1"/>
    </source>
</evidence>
<dbReference type="AlphaFoldDB" id="A0A837NC74"/>
<comment type="caution">
    <text evidence="1">The sequence shown here is derived from an EMBL/GenBank/DDBJ whole genome shotgun (WGS) entry which is preliminary data.</text>
</comment>
<dbReference type="EMBL" id="LHSG01000027">
    <property type="protein sequence ID" value="KPD20471.1"/>
    <property type="molecule type" value="Genomic_DNA"/>
</dbReference>
<accession>A0A837NC74</accession>
<name>A0A837NC74_9GAMM</name>
<evidence type="ECO:0000313" key="2">
    <source>
        <dbReference type="Proteomes" id="UP000053030"/>
    </source>
</evidence>